<dbReference type="EMBL" id="BARW01022667">
    <property type="protein sequence ID" value="GAI88310.1"/>
    <property type="molecule type" value="Genomic_DNA"/>
</dbReference>
<name>X1TL50_9ZZZZ</name>
<dbReference type="AlphaFoldDB" id="X1TL50"/>
<accession>X1TL50</accession>
<sequence length="153" mass="18004">MQIRIPHRLKSNKRTYVPTQFIFFDTETYQVKKSKYSSVHKLKLGWACYWRRSSAVIPEIVKCLEFKRGSVFWDFVEANIRTKTRLVLVAHSVVFDFTVAGGWSELISRGWKLDRLYEKNHTFIARYKKTSKTILILDNMNYFVTSLAVLGAQ</sequence>
<feature type="non-terminal residue" evidence="1">
    <location>
        <position position="153"/>
    </location>
</feature>
<reference evidence="1" key="1">
    <citation type="journal article" date="2014" name="Front. Microbiol.">
        <title>High frequency of phylogenetically diverse reductive dehalogenase-homologous genes in deep subseafloor sedimentary metagenomes.</title>
        <authorList>
            <person name="Kawai M."/>
            <person name="Futagami T."/>
            <person name="Toyoda A."/>
            <person name="Takaki Y."/>
            <person name="Nishi S."/>
            <person name="Hori S."/>
            <person name="Arai W."/>
            <person name="Tsubouchi T."/>
            <person name="Morono Y."/>
            <person name="Uchiyama I."/>
            <person name="Ito T."/>
            <person name="Fujiyama A."/>
            <person name="Inagaki F."/>
            <person name="Takami H."/>
        </authorList>
    </citation>
    <scope>NUCLEOTIDE SEQUENCE</scope>
    <source>
        <strain evidence="1">Expedition CK06-06</strain>
    </source>
</reference>
<evidence type="ECO:0000313" key="1">
    <source>
        <dbReference type="EMBL" id="GAI88310.1"/>
    </source>
</evidence>
<proteinExistence type="predicted"/>
<comment type="caution">
    <text evidence="1">The sequence shown here is derived from an EMBL/GenBank/DDBJ whole genome shotgun (WGS) entry which is preliminary data.</text>
</comment>
<protein>
    <submittedName>
        <fullName evidence="1">Uncharacterized protein</fullName>
    </submittedName>
</protein>
<organism evidence="1">
    <name type="scientific">marine sediment metagenome</name>
    <dbReference type="NCBI Taxonomy" id="412755"/>
    <lineage>
        <taxon>unclassified sequences</taxon>
        <taxon>metagenomes</taxon>
        <taxon>ecological metagenomes</taxon>
    </lineage>
</organism>
<gene>
    <name evidence="1" type="ORF">S12H4_37760</name>
</gene>